<evidence type="ECO:0000313" key="2">
    <source>
        <dbReference type="Proteomes" id="UP000006428"/>
    </source>
</evidence>
<reference evidence="1 2" key="1">
    <citation type="journal article" date="2012" name="Front. Microbiol.">
        <title>Draft Genome Sequence of the Virulent Strain 01-B526 of the Fish Pathogen Aeromonas salmonicida.</title>
        <authorList>
            <person name="Charette S.J."/>
            <person name="Brochu F."/>
            <person name="Boyle B."/>
            <person name="Filion G."/>
            <person name="Tanaka K.H."/>
            <person name="Derome N."/>
        </authorList>
    </citation>
    <scope>NUCLEOTIDE SEQUENCE [LARGE SCALE GENOMIC DNA]</scope>
    <source>
        <strain evidence="1 2">01-B526</strain>
    </source>
</reference>
<name>A0ABN0E2N2_AERSS</name>
<protein>
    <submittedName>
        <fullName evidence="1">Uncharacterized protein</fullName>
    </submittedName>
</protein>
<accession>A0ABN0E2N2</accession>
<dbReference type="RefSeq" id="WP_005311657.1">
    <property type="nucleotide sequence ID" value="NZ_AGVO01000016.1"/>
</dbReference>
<sequence length="40" mass="4173">MPIPVLPPLLANQVVAGGDAVDRLCSVVKVSGSRKIKSQE</sequence>
<dbReference type="Proteomes" id="UP000006428">
    <property type="component" value="Unassembled WGS sequence"/>
</dbReference>
<organism evidence="1 2">
    <name type="scientific">Aeromonas salmonicida subsp. salmonicida 01-B526</name>
    <dbReference type="NCBI Taxonomy" id="1076135"/>
    <lineage>
        <taxon>Bacteria</taxon>
        <taxon>Pseudomonadati</taxon>
        <taxon>Pseudomonadota</taxon>
        <taxon>Gammaproteobacteria</taxon>
        <taxon>Aeromonadales</taxon>
        <taxon>Aeromonadaceae</taxon>
        <taxon>Aeromonas</taxon>
    </lineage>
</organism>
<evidence type="ECO:0000313" key="1">
    <source>
        <dbReference type="EMBL" id="EHI53482.1"/>
    </source>
</evidence>
<proteinExistence type="predicted"/>
<gene>
    <name evidence="1" type="ORF">IYQ_04743</name>
</gene>
<comment type="caution">
    <text evidence="1">The sequence shown here is derived from an EMBL/GenBank/DDBJ whole genome shotgun (WGS) entry which is preliminary data.</text>
</comment>
<keyword evidence="2" id="KW-1185">Reference proteome</keyword>
<dbReference type="EMBL" id="AGVO01000016">
    <property type="protein sequence ID" value="EHI53482.1"/>
    <property type="molecule type" value="Genomic_DNA"/>
</dbReference>